<dbReference type="KEGG" id="llu:AKJ09_04815"/>
<proteinExistence type="predicted"/>
<dbReference type="STRING" id="1391654.AKJ09_04815"/>
<accession>A0A0K1PXN0</accession>
<organism evidence="2 3">
    <name type="scientific">Labilithrix luteola</name>
    <dbReference type="NCBI Taxonomy" id="1391654"/>
    <lineage>
        <taxon>Bacteria</taxon>
        <taxon>Pseudomonadati</taxon>
        <taxon>Myxococcota</taxon>
        <taxon>Polyangia</taxon>
        <taxon>Polyangiales</taxon>
        <taxon>Labilitrichaceae</taxon>
        <taxon>Labilithrix</taxon>
    </lineage>
</organism>
<dbReference type="InterPro" id="IPR016024">
    <property type="entry name" value="ARM-type_fold"/>
</dbReference>
<dbReference type="AlphaFoldDB" id="A0A0K1PXN0"/>
<feature type="chain" id="PRO_5005466549" description="HEAT repeat domain-containing protein" evidence="1">
    <location>
        <begin position="34"/>
        <end position="318"/>
    </location>
</feature>
<dbReference type="OrthoDB" id="5382666at2"/>
<evidence type="ECO:0000313" key="2">
    <source>
        <dbReference type="EMBL" id="AKU98151.1"/>
    </source>
</evidence>
<dbReference type="SUPFAM" id="SSF48371">
    <property type="entry name" value="ARM repeat"/>
    <property type="match status" value="1"/>
</dbReference>
<feature type="signal peptide" evidence="1">
    <location>
        <begin position="1"/>
        <end position="33"/>
    </location>
</feature>
<dbReference type="EMBL" id="CP012333">
    <property type="protein sequence ID" value="AKU98151.1"/>
    <property type="molecule type" value="Genomic_DNA"/>
</dbReference>
<dbReference type="Gene3D" id="1.25.10.10">
    <property type="entry name" value="Leucine-rich Repeat Variant"/>
    <property type="match status" value="1"/>
</dbReference>
<evidence type="ECO:0000313" key="3">
    <source>
        <dbReference type="Proteomes" id="UP000064967"/>
    </source>
</evidence>
<name>A0A0K1PXN0_9BACT</name>
<dbReference type="Pfam" id="PF13646">
    <property type="entry name" value="HEAT_2"/>
    <property type="match status" value="1"/>
</dbReference>
<evidence type="ECO:0008006" key="4">
    <source>
        <dbReference type="Google" id="ProtNLM"/>
    </source>
</evidence>
<gene>
    <name evidence="2" type="ORF">AKJ09_04815</name>
</gene>
<keyword evidence="1" id="KW-0732">Signal</keyword>
<protein>
    <recommendedName>
        <fullName evidence="4">HEAT repeat domain-containing protein</fullName>
    </recommendedName>
</protein>
<dbReference type="Proteomes" id="UP000064967">
    <property type="component" value="Chromosome"/>
</dbReference>
<keyword evidence="3" id="KW-1185">Reference proteome</keyword>
<dbReference type="InterPro" id="IPR011989">
    <property type="entry name" value="ARM-like"/>
</dbReference>
<reference evidence="2 3" key="1">
    <citation type="submission" date="2015-08" db="EMBL/GenBank/DDBJ databases">
        <authorList>
            <person name="Babu N.S."/>
            <person name="Beckwith C.J."/>
            <person name="Beseler K.G."/>
            <person name="Brison A."/>
            <person name="Carone J.V."/>
            <person name="Caskin T.P."/>
            <person name="Diamond M."/>
            <person name="Durham M.E."/>
            <person name="Foxe J.M."/>
            <person name="Go M."/>
            <person name="Henderson B.A."/>
            <person name="Jones I.B."/>
            <person name="McGettigan J.A."/>
            <person name="Micheletti S.J."/>
            <person name="Nasrallah M.E."/>
            <person name="Ortiz D."/>
            <person name="Piller C.R."/>
            <person name="Privatt S.R."/>
            <person name="Schneider S.L."/>
            <person name="Sharp S."/>
            <person name="Smith T.C."/>
            <person name="Stanton J.D."/>
            <person name="Ullery H.E."/>
            <person name="Wilson R.J."/>
            <person name="Serrano M.G."/>
            <person name="Buck G."/>
            <person name="Lee V."/>
            <person name="Wang Y."/>
            <person name="Carvalho R."/>
            <person name="Voegtly L."/>
            <person name="Shi R."/>
            <person name="Duckworth R."/>
            <person name="Johnson A."/>
            <person name="Loviza R."/>
            <person name="Walstead R."/>
            <person name="Shah Z."/>
            <person name="Kiflezghi M."/>
            <person name="Wade K."/>
            <person name="Ball S.L."/>
            <person name="Bradley K.W."/>
            <person name="Asai D.J."/>
            <person name="Bowman C.A."/>
            <person name="Russell D.A."/>
            <person name="Pope W.H."/>
            <person name="Jacobs-Sera D."/>
            <person name="Hendrix R.W."/>
            <person name="Hatfull G.F."/>
        </authorList>
    </citation>
    <scope>NUCLEOTIDE SEQUENCE [LARGE SCALE GENOMIC DNA]</scope>
    <source>
        <strain evidence="2 3">DSM 27648</strain>
    </source>
</reference>
<evidence type="ECO:0000256" key="1">
    <source>
        <dbReference type="SAM" id="SignalP"/>
    </source>
</evidence>
<sequence>MVGDRTMMRSTIKTTIALGALLGSFFTMGQASANPGLAIDGSKVLPVNVSSTLRAEISRGRTADAGSFHAVNDLVARSKTIDARARGGKAAISHALAKLGPTAVMPMIELLAFDGPAGLPVEQSPAVQRDLVEALGLLRDPRAMPVLGKMLERDADFTTTRTVAEAIARMDTDEASQKLVSSLATSSGERAKAILAGMGMCHKTVVTQTLAARLAARPDDATAILVVKSLGHAGNAWGWKTLADRTDENEVRGAAAKALVDAYVTYTGSAREAAAKALLVVDAPNTSSLIQNAKSSASPEARTALDALATRVAHNPTR</sequence>